<dbReference type="HAMAP" id="MF_00795">
    <property type="entry name" value="CutC"/>
    <property type="match status" value="1"/>
</dbReference>
<reference evidence="4" key="1">
    <citation type="submission" date="2017-02" db="UniProtKB">
        <authorList>
            <consortium name="WormBaseParasite"/>
        </authorList>
    </citation>
    <scope>IDENTIFICATION</scope>
</reference>
<dbReference type="PANTHER" id="PTHR12598:SF0">
    <property type="entry name" value="COPPER HOMEOSTASIS PROTEIN CUTC HOMOLOG"/>
    <property type="match status" value="1"/>
</dbReference>
<dbReference type="FunFam" id="3.20.20.380:FF:000001">
    <property type="entry name" value="Copper homeostasis protein CutC"/>
    <property type="match status" value="1"/>
</dbReference>
<protein>
    <recommendedName>
        <fullName evidence="2">Copper homeostasis protein cutC homolog</fullName>
    </recommendedName>
</protein>
<dbReference type="Pfam" id="PF03932">
    <property type="entry name" value="CutC"/>
    <property type="match status" value="1"/>
</dbReference>
<dbReference type="InterPro" id="IPR036822">
    <property type="entry name" value="CutC-like_dom_sf"/>
</dbReference>
<proteinExistence type="inferred from homology"/>
<accession>A0A0M3ID61</accession>
<dbReference type="InterPro" id="IPR005627">
    <property type="entry name" value="CutC-like"/>
</dbReference>
<comment type="similarity">
    <text evidence="1">Belongs to the CutC family.</text>
</comment>
<dbReference type="GO" id="GO:0005507">
    <property type="term" value="F:copper ion binding"/>
    <property type="evidence" value="ECO:0007669"/>
    <property type="project" value="TreeGrafter"/>
</dbReference>
<dbReference type="SUPFAM" id="SSF110395">
    <property type="entry name" value="CutC-like"/>
    <property type="match status" value="1"/>
</dbReference>
<dbReference type="Gene3D" id="3.20.20.380">
    <property type="entry name" value="Copper homeostasis (CutC) domain"/>
    <property type="match status" value="1"/>
</dbReference>
<sequence>MLVEVCVDSLKSAKAAAQGGANRIELCSALKLGGLTPTVGLLSSVKSCGIVIDVFCMIRCRGGDFVYDEDEMITMLNDIAILKANGADGFVFGALTSDAQLDRINCSKVIDACHPMPVTLHRAFDHSTNWHDAIDTAVQLGFHYILTSGQEATILEGIERLKEIIRYANDRIIIMAGSGVNMKSLPTIKNALPMLKALHTSASIKKNSLCSIRPSFKLGENDAFDSEKETSAIIVSEIVAIARSHNDTH</sequence>
<evidence type="ECO:0000313" key="3">
    <source>
        <dbReference type="Proteomes" id="UP000036681"/>
    </source>
</evidence>
<organism evidence="3 4">
    <name type="scientific">Ascaris lumbricoides</name>
    <name type="common">Giant roundworm</name>
    <dbReference type="NCBI Taxonomy" id="6252"/>
    <lineage>
        <taxon>Eukaryota</taxon>
        <taxon>Metazoa</taxon>
        <taxon>Ecdysozoa</taxon>
        <taxon>Nematoda</taxon>
        <taxon>Chromadorea</taxon>
        <taxon>Rhabditida</taxon>
        <taxon>Spirurina</taxon>
        <taxon>Ascaridomorpha</taxon>
        <taxon>Ascaridoidea</taxon>
        <taxon>Ascarididae</taxon>
        <taxon>Ascaris</taxon>
    </lineage>
</organism>
<evidence type="ECO:0000256" key="1">
    <source>
        <dbReference type="ARBA" id="ARBA00007768"/>
    </source>
</evidence>
<dbReference type="WBParaSite" id="ALUE_0001592001-mRNA-1">
    <property type="protein sequence ID" value="ALUE_0001592001-mRNA-1"/>
    <property type="gene ID" value="ALUE_0001592001"/>
</dbReference>
<dbReference type="Proteomes" id="UP000036681">
    <property type="component" value="Unplaced"/>
</dbReference>
<dbReference type="PANTHER" id="PTHR12598">
    <property type="entry name" value="COPPER HOMEOSTASIS PROTEIN CUTC"/>
    <property type="match status" value="1"/>
</dbReference>
<dbReference type="AlphaFoldDB" id="A0A0M3ID61"/>
<name>A0A0M3ID61_ASCLU</name>
<evidence type="ECO:0000313" key="4">
    <source>
        <dbReference type="WBParaSite" id="ALUE_0001592001-mRNA-1"/>
    </source>
</evidence>
<evidence type="ECO:0000256" key="2">
    <source>
        <dbReference type="ARBA" id="ARBA00019014"/>
    </source>
</evidence>
<keyword evidence="3" id="KW-1185">Reference proteome</keyword>